<evidence type="ECO:0000256" key="3">
    <source>
        <dbReference type="ARBA" id="ARBA00022692"/>
    </source>
</evidence>
<feature type="transmembrane region" description="Helical" evidence="7">
    <location>
        <begin position="249"/>
        <end position="269"/>
    </location>
</feature>
<dbReference type="EMBL" id="JBBJCI010000367">
    <property type="protein sequence ID" value="KAK7232579.1"/>
    <property type="molecule type" value="Genomic_DNA"/>
</dbReference>
<comment type="subcellular location">
    <subcellularLocation>
        <location evidence="1">Membrane</location>
        <topology evidence="1">Multi-pass membrane protein</topology>
    </subcellularLocation>
</comment>
<evidence type="ECO:0000256" key="6">
    <source>
        <dbReference type="SAM" id="MobiDB-lite"/>
    </source>
</evidence>
<evidence type="ECO:0000256" key="2">
    <source>
        <dbReference type="ARBA" id="ARBA00022448"/>
    </source>
</evidence>
<evidence type="ECO:0000313" key="9">
    <source>
        <dbReference type="Proteomes" id="UP001363151"/>
    </source>
</evidence>
<feature type="transmembrane region" description="Helical" evidence="7">
    <location>
        <begin position="216"/>
        <end position="237"/>
    </location>
</feature>
<keyword evidence="3 7" id="KW-0812">Transmembrane</keyword>
<proteinExistence type="predicted"/>
<dbReference type="PANTHER" id="PTHR10778">
    <property type="entry name" value="SOLUTE CARRIER FAMILY 35 MEMBER B"/>
    <property type="match status" value="1"/>
</dbReference>
<dbReference type="Pfam" id="PF08449">
    <property type="entry name" value="UAA"/>
    <property type="match status" value="1"/>
</dbReference>
<feature type="transmembrane region" description="Helical" evidence="7">
    <location>
        <begin position="281"/>
        <end position="302"/>
    </location>
</feature>
<feature type="compositionally biased region" description="Basic residues" evidence="6">
    <location>
        <begin position="415"/>
        <end position="427"/>
    </location>
</feature>
<dbReference type="InterPro" id="IPR013657">
    <property type="entry name" value="SCL35B1-4/HUT1"/>
</dbReference>
<keyword evidence="9" id="KW-1185">Reference proteome</keyword>
<feature type="transmembrane region" description="Helical" evidence="7">
    <location>
        <begin position="322"/>
        <end position="340"/>
    </location>
</feature>
<dbReference type="Proteomes" id="UP001363151">
    <property type="component" value="Unassembled WGS sequence"/>
</dbReference>
<dbReference type="PANTHER" id="PTHR10778:SF13">
    <property type="entry name" value="ADENOSINE 3'-PHOSPHO 5'-PHOSPHOSULFATE TRANSPORTER 1"/>
    <property type="match status" value="1"/>
</dbReference>
<sequence length="427" mass="44709">MPASLSPQASESLRKLGVSMVLFFGSAGCVQVAAARVGASRRVRGLVARLEAGGSASGLERCVVFATHGEVLGARGTRGATERPAPSALRFLGCLGGLVGCFLVWGVLQERMMTTAYDGEKFATSSVLVFANKAFAAAAALLLWAPWREKRAPACAYKPLPFVAFTWVAVSNTLSSWAQLEALKFVSFPTQVLAKASKLIPALAVGRLVNGSRYGAADYGVAAAITGGTALFMLAQAEDPGAGPANDDAGGLLMLGAYLLFDSATGPLQARFYGEHGADKYAMMFGVGFFSTLLSGLELAQSGDAPAAWAFFARHPAALPDLAVLSLASTAGQVVIYTTLELYGNVTFTVMMIVRQIVSILVSCYRFGHVIAPRAWLGVVVVFAATAFKATRSSRRAPAKKVDPPAATATATPRRSSRLAAKRRLGS</sequence>
<comment type="caution">
    <text evidence="8">The sequence shown here is derived from an EMBL/GenBank/DDBJ whole genome shotgun (WGS) entry which is preliminary data.</text>
</comment>
<evidence type="ECO:0000256" key="4">
    <source>
        <dbReference type="ARBA" id="ARBA00022989"/>
    </source>
</evidence>
<accession>A0ABR1FKL3</accession>
<keyword evidence="2" id="KW-0813">Transport</keyword>
<feature type="transmembrane region" description="Helical" evidence="7">
    <location>
        <begin position="20"/>
        <end position="39"/>
    </location>
</feature>
<feature type="transmembrane region" description="Helical" evidence="7">
    <location>
        <begin position="88"/>
        <end position="108"/>
    </location>
</feature>
<evidence type="ECO:0000256" key="5">
    <source>
        <dbReference type="ARBA" id="ARBA00023136"/>
    </source>
</evidence>
<feature type="region of interest" description="Disordered" evidence="6">
    <location>
        <begin position="394"/>
        <end position="427"/>
    </location>
</feature>
<gene>
    <name evidence="8" type="ORF">SO694_00035025</name>
</gene>
<feature type="transmembrane region" description="Helical" evidence="7">
    <location>
        <begin position="128"/>
        <end position="147"/>
    </location>
</feature>
<protein>
    <submittedName>
        <fullName evidence="8">UDP-galactose transmembrane transporter</fullName>
    </submittedName>
</protein>
<keyword evidence="4 7" id="KW-1133">Transmembrane helix</keyword>
<evidence type="ECO:0000313" key="8">
    <source>
        <dbReference type="EMBL" id="KAK7232579.1"/>
    </source>
</evidence>
<evidence type="ECO:0000256" key="1">
    <source>
        <dbReference type="ARBA" id="ARBA00004141"/>
    </source>
</evidence>
<keyword evidence="5 7" id="KW-0472">Membrane</keyword>
<name>A0ABR1FKL3_AURAN</name>
<evidence type="ECO:0000256" key="7">
    <source>
        <dbReference type="SAM" id="Phobius"/>
    </source>
</evidence>
<organism evidence="8 9">
    <name type="scientific">Aureococcus anophagefferens</name>
    <name type="common">Harmful bloom alga</name>
    <dbReference type="NCBI Taxonomy" id="44056"/>
    <lineage>
        <taxon>Eukaryota</taxon>
        <taxon>Sar</taxon>
        <taxon>Stramenopiles</taxon>
        <taxon>Ochrophyta</taxon>
        <taxon>Pelagophyceae</taxon>
        <taxon>Pelagomonadales</taxon>
        <taxon>Pelagomonadaceae</taxon>
        <taxon>Aureococcus</taxon>
    </lineage>
</organism>
<feature type="transmembrane region" description="Helical" evidence="7">
    <location>
        <begin position="374"/>
        <end position="391"/>
    </location>
</feature>
<reference evidence="8 9" key="1">
    <citation type="submission" date="2024-03" db="EMBL/GenBank/DDBJ databases">
        <title>Aureococcus anophagefferens CCMP1851 and Kratosvirus quantuckense: Draft genome of a second virus-susceptible host strain in the model system.</title>
        <authorList>
            <person name="Chase E."/>
            <person name="Truchon A.R."/>
            <person name="Schepens W."/>
            <person name="Wilhelm S.W."/>
        </authorList>
    </citation>
    <scope>NUCLEOTIDE SEQUENCE [LARGE SCALE GENOMIC DNA]</scope>
    <source>
        <strain evidence="8 9">CCMP1851</strain>
    </source>
</reference>
<feature type="compositionally biased region" description="Low complexity" evidence="6">
    <location>
        <begin position="404"/>
        <end position="414"/>
    </location>
</feature>